<proteinExistence type="predicted"/>
<gene>
    <name evidence="1" type="ORF">O6H91_14G006900</name>
</gene>
<evidence type="ECO:0000313" key="1">
    <source>
        <dbReference type="EMBL" id="KAJ7530514.1"/>
    </source>
</evidence>
<sequence>MGRKLSVEVCDANDLLPKDGQESASPYCIIDYDGQRRKTEMRNQDPNPICNSKYEFVVSDPETMDNEVLEINVYSEKKSLLHLPSFLGKVRIPGYCFVKQGEEAIVYYPLRGRTIFSNVKGELGVKVWYFDEPYEPYDPPILILSPPPPIVAPEYHEAAAPEEELKPVMEDPNAAPTVEDAMPEPIPEAPAAMAFSEKVRPAAYSEERKMEMRTPPRVLFEQKREAEMFQQPLKAKKPEVVSYYSVPKQRKKQDIRKGEERTPLIRKKEEPALPSAPTAEPVPSTSPVQKKNSSPKSAAATPTQPDPPPAPPDSEPAHEEALPLATKGLPVVTEEPKEKGKSNGTAFPAIPESPETPKEKKEGKKVHWGTKQMEGEEEEAIGFEGLIVPLNKKGKELNGNGKLKIKDEETIKSTEADRKAKKQEDEGEEDIKVKLQEKKKEAEEEEEKLAEEERQRDTLERPIHGQLSVVDPSDYALKDIELSTPRPVGEKSATHDLVENMHYLFIRVVKARELAEKHAEGSCDAYVKVSIGNQSLRTRAIHKSLNPSWNQVFAFGKERMGAQSLEVTLWAEDTVNRDDFLGSVSFELAEIPTRRQPDSPLAPQWYRLDETQEGRVKGEVMLAVWMGTQADEAFTEAWQSDSGDYANTRSKVYIAPKLWYIRVSVVEAQDVQPLDRLRLPELSVRAQLGFQILKTSFSRNRSTSPSWNEDLMFVAAEPFEDDLILTIEDRVSPMKEDQLGYVRIPLSSIERRVDSRPIASRWFDVERIKNLKPVFHGRMHLRVCFEGGYHVMDEPMSYISCIRPTAKQLWKPNIGLLELGIICAKGLVPMKTRGGRGTTDSYCVAKYGQKWVRTRTIVDNFNPCWNEQYTWEVHDPCTVITVAVMDNWHLHFNPDETDADNKDGRIGKVRIRLSALERNRVYTNRYPLLMLQQLGVKKMGEIELAVRFSTSSMLETLQIYSEPLLPKLHYSHPLGVAQTEKLRIAAMRVSSIRLSRSEPPLRQEVVQYVLEPDSTAWSLRRSRANYYRILNVLSEPLALINRFDGICKWKNKFKTIVAHLLFCFLVCFPRFVLPMLFVFFFLKGAWLFRFRARSPPSIDAKLSQAEQVDPEELDEEFDPIPSTKDSEIVRVRYDRLRVEAAKIQNMLGDLATEGERILALFTWRDPRATLISTVFWLPMAFILYLAPIRLVVMLLGFYTMRHPNFRKPIPPVPLRFFKRLPSLKDHIL</sequence>
<accession>A0ACC2BLX1</accession>
<comment type="caution">
    <text evidence="1">The sequence shown here is derived from an EMBL/GenBank/DDBJ whole genome shotgun (WGS) entry which is preliminary data.</text>
</comment>
<dbReference type="Proteomes" id="UP001162992">
    <property type="component" value="Chromosome 14"/>
</dbReference>
<reference evidence="2" key="1">
    <citation type="journal article" date="2024" name="Proc. Natl. Acad. Sci. U.S.A.">
        <title>Extraordinary preservation of gene collinearity over three hundred million years revealed in homosporous lycophytes.</title>
        <authorList>
            <person name="Li C."/>
            <person name="Wickell D."/>
            <person name="Kuo L.Y."/>
            <person name="Chen X."/>
            <person name="Nie B."/>
            <person name="Liao X."/>
            <person name="Peng D."/>
            <person name="Ji J."/>
            <person name="Jenkins J."/>
            <person name="Williams M."/>
            <person name="Shu S."/>
            <person name="Plott C."/>
            <person name="Barry K."/>
            <person name="Rajasekar S."/>
            <person name="Grimwood J."/>
            <person name="Han X."/>
            <person name="Sun S."/>
            <person name="Hou Z."/>
            <person name="He W."/>
            <person name="Dai G."/>
            <person name="Sun C."/>
            <person name="Schmutz J."/>
            <person name="Leebens-Mack J.H."/>
            <person name="Li F.W."/>
            <person name="Wang L."/>
        </authorList>
    </citation>
    <scope>NUCLEOTIDE SEQUENCE [LARGE SCALE GENOMIC DNA]</scope>
    <source>
        <strain evidence="2">cv. PW_Plant_1</strain>
    </source>
</reference>
<protein>
    <submittedName>
        <fullName evidence="1">Uncharacterized protein</fullName>
    </submittedName>
</protein>
<organism evidence="1 2">
    <name type="scientific">Diphasiastrum complanatum</name>
    <name type="common">Issler's clubmoss</name>
    <name type="synonym">Lycopodium complanatum</name>
    <dbReference type="NCBI Taxonomy" id="34168"/>
    <lineage>
        <taxon>Eukaryota</taxon>
        <taxon>Viridiplantae</taxon>
        <taxon>Streptophyta</taxon>
        <taxon>Embryophyta</taxon>
        <taxon>Tracheophyta</taxon>
        <taxon>Lycopodiopsida</taxon>
        <taxon>Lycopodiales</taxon>
        <taxon>Lycopodiaceae</taxon>
        <taxon>Lycopodioideae</taxon>
        <taxon>Diphasiastrum</taxon>
    </lineage>
</organism>
<evidence type="ECO:0000313" key="2">
    <source>
        <dbReference type="Proteomes" id="UP001162992"/>
    </source>
</evidence>
<keyword evidence="2" id="KW-1185">Reference proteome</keyword>
<dbReference type="EMBL" id="CM055105">
    <property type="protein sequence ID" value="KAJ7530514.1"/>
    <property type="molecule type" value="Genomic_DNA"/>
</dbReference>
<name>A0ACC2BLX1_DIPCM</name>